<dbReference type="EMBL" id="JAALAA010000023">
    <property type="protein sequence ID" value="NGN95382.1"/>
    <property type="molecule type" value="Genomic_DNA"/>
</dbReference>
<dbReference type="InterPro" id="IPR002716">
    <property type="entry name" value="PIN_dom"/>
</dbReference>
<evidence type="ECO:0000256" key="8">
    <source>
        <dbReference type="HAMAP-Rule" id="MF_00265"/>
    </source>
</evidence>
<comment type="cofactor">
    <cofactor evidence="1 8">
        <name>Mg(2+)</name>
        <dbReference type="ChEBI" id="CHEBI:18420"/>
    </cofactor>
</comment>
<dbReference type="PANTHER" id="PTHR33653:SF1">
    <property type="entry name" value="RIBONUCLEASE VAPC2"/>
    <property type="match status" value="1"/>
</dbReference>
<dbReference type="GO" id="GO:0016787">
    <property type="term" value="F:hydrolase activity"/>
    <property type="evidence" value="ECO:0007669"/>
    <property type="project" value="UniProtKB-KW"/>
</dbReference>
<dbReference type="SUPFAM" id="SSF88723">
    <property type="entry name" value="PIN domain-like"/>
    <property type="match status" value="1"/>
</dbReference>
<feature type="domain" description="PIN" evidence="9">
    <location>
        <begin position="1"/>
        <end position="120"/>
    </location>
</feature>
<dbReference type="GO" id="GO:0000287">
    <property type="term" value="F:magnesium ion binding"/>
    <property type="evidence" value="ECO:0007669"/>
    <property type="project" value="UniProtKB-UniRule"/>
</dbReference>
<evidence type="ECO:0000256" key="1">
    <source>
        <dbReference type="ARBA" id="ARBA00001946"/>
    </source>
</evidence>
<evidence type="ECO:0000256" key="6">
    <source>
        <dbReference type="ARBA" id="ARBA00022842"/>
    </source>
</evidence>
<sequence length="136" mass="14517">MIIDSSALVAVLRGEPDRKLYIEKLADGGRMSVANWVEASIVAESRGAVADLDALVSESSIELVPVSVEQARAARSAYRRFGRGRGSRAQLNFGDCFAYALAITEDDELLFKGDDFTHTDVVSALPTASPVSPSSP</sequence>
<evidence type="ECO:0000256" key="5">
    <source>
        <dbReference type="ARBA" id="ARBA00022801"/>
    </source>
</evidence>
<evidence type="ECO:0000259" key="9">
    <source>
        <dbReference type="Pfam" id="PF01850"/>
    </source>
</evidence>
<protein>
    <recommendedName>
        <fullName evidence="8">Ribonuclease VapC</fullName>
        <shortName evidence="8">RNase VapC</shortName>
        <ecNumber evidence="8">3.1.-.-</ecNumber>
    </recommendedName>
    <alternativeName>
        <fullName evidence="8">Toxin VapC</fullName>
    </alternativeName>
</protein>
<comment type="caution">
    <text evidence="10">The sequence shown here is derived from an EMBL/GenBank/DDBJ whole genome shotgun (WGS) entry which is preliminary data.</text>
</comment>
<evidence type="ECO:0000256" key="2">
    <source>
        <dbReference type="ARBA" id="ARBA00022649"/>
    </source>
</evidence>
<evidence type="ECO:0000313" key="11">
    <source>
        <dbReference type="Proteomes" id="UP000483261"/>
    </source>
</evidence>
<name>A0A6M1R6Y9_9ACTN</name>
<dbReference type="Proteomes" id="UP000483261">
    <property type="component" value="Unassembled WGS sequence"/>
</dbReference>
<dbReference type="Gene3D" id="3.40.50.1010">
    <property type="entry name" value="5'-nuclease"/>
    <property type="match status" value="1"/>
</dbReference>
<dbReference type="EC" id="3.1.-.-" evidence="8"/>
<dbReference type="GO" id="GO:0004540">
    <property type="term" value="F:RNA nuclease activity"/>
    <property type="evidence" value="ECO:0007669"/>
    <property type="project" value="InterPro"/>
</dbReference>
<gene>
    <name evidence="8" type="primary">vapC</name>
    <name evidence="10" type="ORF">G5C66_21920</name>
</gene>
<dbReference type="GO" id="GO:0090729">
    <property type="term" value="F:toxin activity"/>
    <property type="evidence" value="ECO:0007669"/>
    <property type="project" value="UniProtKB-KW"/>
</dbReference>
<comment type="similarity">
    <text evidence="7 8">Belongs to the PINc/VapC protein family.</text>
</comment>
<dbReference type="CDD" id="cd09871">
    <property type="entry name" value="PIN_MtVapC28-VapC30-like"/>
    <property type="match status" value="1"/>
</dbReference>
<evidence type="ECO:0000256" key="4">
    <source>
        <dbReference type="ARBA" id="ARBA00022723"/>
    </source>
</evidence>
<accession>A0A6M1R6Y9</accession>
<dbReference type="RefSeq" id="WP_165113107.1">
    <property type="nucleotide sequence ID" value="NZ_JAALAA010000023.1"/>
</dbReference>
<keyword evidence="11" id="KW-1185">Reference proteome</keyword>
<dbReference type="InterPro" id="IPR050556">
    <property type="entry name" value="Type_II_TA_system_RNase"/>
</dbReference>
<keyword evidence="5 8" id="KW-0378">Hydrolase</keyword>
<organism evidence="10 11">
    <name type="scientific">Nocardioides turkmenicus</name>
    <dbReference type="NCBI Taxonomy" id="2711220"/>
    <lineage>
        <taxon>Bacteria</taxon>
        <taxon>Bacillati</taxon>
        <taxon>Actinomycetota</taxon>
        <taxon>Actinomycetes</taxon>
        <taxon>Propionibacteriales</taxon>
        <taxon>Nocardioidaceae</taxon>
        <taxon>Nocardioides</taxon>
    </lineage>
</organism>
<keyword evidence="2 8" id="KW-1277">Toxin-antitoxin system</keyword>
<dbReference type="InterPro" id="IPR029060">
    <property type="entry name" value="PIN-like_dom_sf"/>
</dbReference>
<evidence type="ECO:0000256" key="3">
    <source>
        <dbReference type="ARBA" id="ARBA00022722"/>
    </source>
</evidence>
<dbReference type="AlphaFoldDB" id="A0A6M1R6Y9"/>
<comment type="function">
    <text evidence="8">Toxic component of a toxin-antitoxin (TA) system. An RNase.</text>
</comment>
<evidence type="ECO:0000313" key="10">
    <source>
        <dbReference type="EMBL" id="NGN95382.1"/>
    </source>
</evidence>
<feature type="binding site" evidence="8">
    <location>
        <position position="95"/>
    </location>
    <ligand>
        <name>Mg(2+)</name>
        <dbReference type="ChEBI" id="CHEBI:18420"/>
    </ligand>
</feature>
<dbReference type="InterPro" id="IPR022907">
    <property type="entry name" value="VapC_family"/>
</dbReference>
<reference evidence="10 11" key="1">
    <citation type="submission" date="2020-02" db="EMBL/GenBank/DDBJ databases">
        <title>Whole-genome analyses of novel actinobacteria.</title>
        <authorList>
            <person name="Sahin N."/>
        </authorList>
    </citation>
    <scope>NUCLEOTIDE SEQUENCE [LARGE SCALE GENOMIC DNA]</scope>
    <source>
        <strain evidence="10 11">KC13</strain>
    </source>
</reference>
<dbReference type="Pfam" id="PF01850">
    <property type="entry name" value="PIN"/>
    <property type="match status" value="1"/>
</dbReference>
<keyword evidence="8" id="KW-0800">Toxin</keyword>
<keyword evidence="3 8" id="KW-0540">Nuclease</keyword>
<keyword evidence="4 8" id="KW-0479">Metal-binding</keyword>
<evidence type="ECO:0000256" key="7">
    <source>
        <dbReference type="ARBA" id="ARBA00038093"/>
    </source>
</evidence>
<dbReference type="HAMAP" id="MF_00265">
    <property type="entry name" value="VapC_Nob1"/>
    <property type="match status" value="1"/>
</dbReference>
<dbReference type="PANTHER" id="PTHR33653">
    <property type="entry name" value="RIBONUCLEASE VAPC2"/>
    <property type="match status" value="1"/>
</dbReference>
<feature type="binding site" evidence="8">
    <location>
        <position position="4"/>
    </location>
    <ligand>
        <name>Mg(2+)</name>
        <dbReference type="ChEBI" id="CHEBI:18420"/>
    </ligand>
</feature>
<keyword evidence="6 8" id="KW-0460">Magnesium</keyword>
<proteinExistence type="inferred from homology"/>